<feature type="coiled-coil region" evidence="1">
    <location>
        <begin position="246"/>
        <end position="273"/>
    </location>
</feature>
<sequence length="653" mass="77248">MFRIPHFNSDSSSISFLPTLASLTDVTSLSTFMYYPLTTFISLPPPTYRPRRRLSPTNYGQLSRRRILPILLALSIPILTLLLVRELSLHHTLRKAGQHQAWLEKSTDLVVLRREYERKRRKELSSLTKKKRWRREEGFRQSQRDGEETGEGEREEERLRREVEDWWPVWWGNRDEVGKSPWDHTPVEGKKRRVLFLTDYADYLERMNTHTYELVDAALRHSNVIVDVWGPKWAGWNSSLPLSVNIRRRQRRLAQLETSKRTWESEKQVEEERKKRKERGWWFGFGDAGRPPGIEEEEESQQEWVKPPWISEDENVEGEQACGEVVFDIAWTISDIFKQKDPLVDVLECGTLLVQQLGDCHSLRCMLEWYPQANNITLSKYAFELQEVFEYERVRKEFPNWEMGLFGHNPDTGNEWDFYPMPWMNKTVDAKMFGFESSFYPIRTTVSDQLHRQEEDPSILPSPIVRHLHPGYFIWPPEEARKVPLETYEKNHTYYAEHRRLRADFATRLRETRICVFDASLERKMIRKYAQAFLSGCVVAADLPTEQESALKRFTIPLKPSWPIERIDEELRKYLDHPGKLHQMALDAFAYARKELTTTRKISDVLDMADAYRAGVRGYEHPHSFSLRCRAYWSGDAYRPPWCKEDHFRGLEG</sequence>
<evidence type="ECO:0000256" key="2">
    <source>
        <dbReference type="SAM" id="Phobius"/>
    </source>
</evidence>
<evidence type="ECO:0000256" key="1">
    <source>
        <dbReference type="SAM" id="Coils"/>
    </source>
</evidence>
<keyword evidence="4" id="KW-1185">Reference proteome</keyword>
<accession>A0A4Q1BUK9</accession>
<keyword evidence="2" id="KW-1133">Transmembrane helix</keyword>
<dbReference type="AlphaFoldDB" id="A0A4Q1BUK9"/>
<comment type="caution">
    <text evidence="3">The sequence shown here is derived from an EMBL/GenBank/DDBJ whole genome shotgun (WGS) entry which is preliminary data.</text>
</comment>
<feature type="transmembrane region" description="Helical" evidence="2">
    <location>
        <begin position="67"/>
        <end position="84"/>
    </location>
</feature>
<reference evidence="3 4" key="1">
    <citation type="submission" date="2016-06" db="EMBL/GenBank/DDBJ databases">
        <title>Evolution of pathogenesis and genome organization in the Tremellales.</title>
        <authorList>
            <person name="Cuomo C."/>
            <person name="Litvintseva A."/>
            <person name="Heitman J."/>
            <person name="Chen Y."/>
            <person name="Sun S."/>
            <person name="Springer D."/>
            <person name="Dromer F."/>
            <person name="Young S."/>
            <person name="Zeng Q."/>
            <person name="Chapman S."/>
            <person name="Gujja S."/>
            <person name="Saif S."/>
            <person name="Birren B."/>
        </authorList>
    </citation>
    <scope>NUCLEOTIDE SEQUENCE [LARGE SCALE GENOMIC DNA]</scope>
    <source>
        <strain evidence="3 4">ATCC 28783</strain>
    </source>
</reference>
<dbReference type="EMBL" id="SDIL01000005">
    <property type="protein sequence ID" value="RXK41813.1"/>
    <property type="molecule type" value="Genomic_DNA"/>
</dbReference>
<dbReference type="InParanoid" id="A0A4Q1BUK9"/>
<keyword evidence="2" id="KW-0472">Membrane</keyword>
<dbReference type="Proteomes" id="UP000289152">
    <property type="component" value="Unassembled WGS sequence"/>
</dbReference>
<evidence type="ECO:0000313" key="3">
    <source>
        <dbReference type="EMBL" id="RXK41813.1"/>
    </source>
</evidence>
<keyword evidence="2" id="KW-0812">Transmembrane</keyword>
<dbReference type="VEuPathDB" id="FungiDB:TREMEDRAFT_27838"/>
<proteinExistence type="predicted"/>
<gene>
    <name evidence="3" type="ORF">M231_00812</name>
</gene>
<organism evidence="3 4">
    <name type="scientific">Tremella mesenterica</name>
    <name type="common">Jelly fungus</name>
    <dbReference type="NCBI Taxonomy" id="5217"/>
    <lineage>
        <taxon>Eukaryota</taxon>
        <taxon>Fungi</taxon>
        <taxon>Dikarya</taxon>
        <taxon>Basidiomycota</taxon>
        <taxon>Agaricomycotina</taxon>
        <taxon>Tremellomycetes</taxon>
        <taxon>Tremellales</taxon>
        <taxon>Tremellaceae</taxon>
        <taxon>Tremella</taxon>
    </lineage>
</organism>
<keyword evidence="1" id="KW-0175">Coiled coil</keyword>
<evidence type="ECO:0000313" key="4">
    <source>
        <dbReference type="Proteomes" id="UP000289152"/>
    </source>
</evidence>
<protein>
    <submittedName>
        <fullName evidence="3">Uncharacterized protein</fullName>
    </submittedName>
</protein>
<dbReference type="OrthoDB" id="3338772at2759"/>
<name>A0A4Q1BUK9_TREME</name>